<dbReference type="InterPro" id="IPR002014">
    <property type="entry name" value="VHS_dom"/>
</dbReference>
<dbReference type="InterPro" id="IPR044836">
    <property type="entry name" value="TOL_plant"/>
</dbReference>
<dbReference type="GO" id="GO:0016020">
    <property type="term" value="C:membrane"/>
    <property type="evidence" value="ECO:0007669"/>
    <property type="project" value="UniProtKB-SubCell"/>
</dbReference>
<evidence type="ECO:0000256" key="5">
    <source>
        <dbReference type="ARBA" id="ARBA00023136"/>
    </source>
</evidence>
<evidence type="ECO:0000259" key="8">
    <source>
        <dbReference type="PROSITE" id="PS50909"/>
    </source>
</evidence>
<evidence type="ECO:0000259" key="7">
    <source>
        <dbReference type="PROSITE" id="PS50179"/>
    </source>
</evidence>
<dbReference type="Gene3D" id="1.25.40.90">
    <property type="match status" value="1"/>
</dbReference>
<name>A0A328DT01_9ASTE</name>
<dbReference type="GO" id="GO:0035091">
    <property type="term" value="F:phosphatidylinositol binding"/>
    <property type="evidence" value="ECO:0007669"/>
    <property type="project" value="InterPro"/>
</dbReference>
<comment type="similarity">
    <text evidence="2">Belongs to the TOM1 family.</text>
</comment>
<dbReference type="GO" id="GO:0043130">
    <property type="term" value="F:ubiquitin binding"/>
    <property type="evidence" value="ECO:0007669"/>
    <property type="project" value="InterPro"/>
</dbReference>
<protein>
    <recommendedName>
        <fullName evidence="11">VHS domain-containing protein</fullName>
    </recommendedName>
</protein>
<dbReference type="SUPFAM" id="SSF89009">
    <property type="entry name" value="GAT-like domain"/>
    <property type="match status" value="1"/>
</dbReference>
<feature type="compositionally biased region" description="Polar residues" evidence="6">
    <location>
        <begin position="355"/>
        <end position="375"/>
    </location>
</feature>
<dbReference type="Gene3D" id="1.20.58.160">
    <property type="match status" value="1"/>
</dbReference>
<feature type="compositionally biased region" description="Basic and acidic residues" evidence="6">
    <location>
        <begin position="394"/>
        <end position="404"/>
    </location>
</feature>
<dbReference type="Pfam" id="PF03127">
    <property type="entry name" value="GAT"/>
    <property type="match status" value="1"/>
</dbReference>
<evidence type="ECO:0000256" key="1">
    <source>
        <dbReference type="ARBA" id="ARBA00004170"/>
    </source>
</evidence>
<dbReference type="GO" id="GO:0043328">
    <property type="term" value="P:protein transport to vacuole involved in ubiquitin-dependent protein catabolic process via the multivesicular body sorting pathway"/>
    <property type="evidence" value="ECO:0007669"/>
    <property type="project" value="InterPro"/>
</dbReference>
<evidence type="ECO:0000256" key="6">
    <source>
        <dbReference type="SAM" id="MobiDB-lite"/>
    </source>
</evidence>
<keyword evidence="10" id="KW-1185">Reference proteome</keyword>
<evidence type="ECO:0000313" key="10">
    <source>
        <dbReference type="Proteomes" id="UP000249390"/>
    </source>
</evidence>
<reference evidence="9 10" key="1">
    <citation type="submission" date="2018-06" db="EMBL/GenBank/DDBJ databases">
        <title>The Genome of Cuscuta australis (Dodder) Provides Insight into the Evolution of Plant Parasitism.</title>
        <authorList>
            <person name="Liu H."/>
        </authorList>
    </citation>
    <scope>NUCLEOTIDE SEQUENCE [LARGE SCALE GENOMIC DNA]</scope>
    <source>
        <strain evidence="10">cv. Yunnan</strain>
        <tissue evidence="9">Vines</tissue>
    </source>
</reference>
<keyword evidence="4" id="KW-0653">Protein transport</keyword>
<dbReference type="PROSITE" id="PS50909">
    <property type="entry name" value="GAT"/>
    <property type="match status" value="1"/>
</dbReference>
<feature type="domain" description="VHS" evidence="7">
    <location>
        <begin position="50"/>
        <end position="173"/>
    </location>
</feature>
<feature type="domain" description="GAT" evidence="8">
    <location>
        <begin position="224"/>
        <end position="311"/>
    </location>
</feature>
<comment type="subcellular location">
    <subcellularLocation>
        <location evidence="1">Membrane</location>
        <topology evidence="1">Peripheral membrane protein</topology>
    </subcellularLocation>
</comment>
<feature type="region of interest" description="Disordered" evidence="6">
    <location>
        <begin position="313"/>
        <end position="334"/>
    </location>
</feature>
<dbReference type="PANTHER" id="PTHR46646">
    <property type="entry name" value="TOM1-LIKE PROTEIN 1"/>
    <property type="match status" value="1"/>
</dbReference>
<sequence>MDTFDKLKLASSSLGERLKAGGAEMSRKLSTKVKEMLQAPTQESKMVDEATLETMEEANWGLNLRICAMIGREEFSGAEVVKAIKRKLQQGKSAASQRLSLDLLEACTSNCEKVFSEVASEKVLDDIMRMIDDPKTDHENRVRAMQLIRAWGESEELNYLPVFSQTYLNLKTRVPPEMQDGNTFPMQYPLESYVNQQPIPAPENYPFPNTANQEHPGSLTYGGGSVEEKREFLVIARNNLDLFCSILNSEVEPKPIKEDLAVSILENCKQSLAVTKRIIENTSDDEGMLFEALNLHDEIQKAISRYTEMEAALDSGGGWPKTTEAGSEEVTRDAMGLGGDVERKAASDADVIEPSIQQLARASSTAHGVDSSQEESSGHEAVKPDFPVNHKSKRKEEWDDLVRK</sequence>
<dbReference type="CDD" id="cd03561">
    <property type="entry name" value="VHS"/>
    <property type="match status" value="1"/>
</dbReference>
<evidence type="ECO:0008006" key="11">
    <source>
        <dbReference type="Google" id="ProtNLM"/>
    </source>
</evidence>
<dbReference type="InterPro" id="IPR008942">
    <property type="entry name" value="ENTH_VHS"/>
</dbReference>
<dbReference type="EMBL" id="NQVE01000111">
    <property type="protein sequence ID" value="RAL47708.1"/>
    <property type="molecule type" value="Genomic_DNA"/>
</dbReference>
<dbReference type="SUPFAM" id="SSF48464">
    <property type="entry name" value="ENTH/VHS domain"/>
    <property type="match status" value="1"/>
</dbReference>
<comment type="caution">
    <text evidence="9">The sequence shown here is derived from an EMBL/GenBank/DDBJ whole genome shotgun (WGS) entry which is preliminary data.</text>
</comment>
<evidence type="ECO:0000256" key="4">
    <source>
        <dbReference type="ARBA" id="ARBA00022927"/>
    </source>
</evidence>
<keyword evidence="5" id="KW-0472">Membrane</keyword>
<dbReference type="Pfam" id="PF00790">
    <property type="entry name" value="VHS"/>
    <property type="match status" value="1"/>
</dbReference>
<evidence type="ECO:0000256" key="2">
    <source>
        <dbReference type="ARBA" id="ARBA00007708"/>
    </source>
</evidence>
<dbReference type="GO" id="GO:0005737">
    <property type="term" value="C:cytoplasm"/>
    <property type="evidence" value="ECO:0007669"/>
    <property type="project" value="UniProtKB-ARBA"/>
</dbReference>
<keyword evidence="3" id="KW-0813">Transport</keyword>
<dbReference type="InterPro" id="IPR038425">
    <property type="entry name" value="GAT_sf"/>
</dbReference>
<accession>A0A328DT01</accession>
<dbReference type="PROSITE" id="PS50179">
    <property type="entry name" value="VHS"/>
    <property type="match status" value="1"/>
</dbReference>
<gene>
    <name evidence="9" type="ORF">DM860_012333</name>
</gene>
<dbReference type="InterPro" id="IPR004152">
    <property type="entry name" value="GAT_dom"/>
</dbReference>
<dbReference type="Proteomes" id="UP000249390">
    <property type="component" value="Unassembled WGS sequence"/>
</dbReference>
<dbReference type="AlphaFoldDB" id="A0A328DT01"/>
<feature type="region of interest" description="Disordered" evidence="6">
    <location>
        <begin position="347"/>
        <end position="404"/>
    </location>
</feature>
<dbReference type="PANTHER" id="PTHR46646:SF5">
    <property type="entry name" value="TOM1-LIKE PROTEIN 2"/>
    <property type="match status" value="1"/>
</dbReference>
<proteinExistence type="inferred from homology"/>
<dbReference type="SMART" id="SM00288">
    <property type="entry name" value="VHS"/>
    <property type="match status" value="1"/>
</dbReference>
<evidence type="ECO:0000313" key="9">
    <source>
        <dbReference type="EMBL" id="RAL47708.1"/>
    </source>
</evidence>
<organism evidence="9 10">
    <name type="scientific">Cuscuta australis</name>
    <dbReference type="NCBI Taxonomy" id="267555"/>
    <lineage>
        <taxon>Eukaryota</taxon>
        <taxon>Viridiplantae</taxon>
        <taxon>Streptophyta</taxon>
        <taxon>Embryophyta</taxon>
        <taxon>Tracheophyta</taxon>
        <taxon>Spermatophyta</taxon>
        <taxon>Magnoliopsida</taxon>
        <taxon>eudicotyledons</taxon>
        <taxon>Gunneridae</taxon>
        <taxon>Pentapetalae</taxon>
        <taxon>asterids</taxon>
        <taxon>lamiids</taxon>
        <taxon>Solanales</taxon>
        <taxon>Convolvulaceae</taxon>
        <taxon>Cuscuteae</taxon>
        <taxon>Cuscuta</taxon>
        <taxon>Cuscuta subgen. Grammica</taxon>
        <taxon>Cuscuta sect. Cleistogrammica</taxon>
    </lineage>
</organism>
<evidence type="ECO:0000256" key="3">
    <source>
        <dbReference type="ARBA" id="ARBA00022448"/>
    </source>
</evidence>